<dbReference type="Proteomes" id="UP001239909">
    <property type="component" value="Unassembled WGS sequence"/>
</dbReference>
<dbReference type="InterPro" id="IPR044122">
    <property type="entry name" value="UPF0261_N"/>
</dbReference>
<dbReference type="PROSITE" id="PS00211">
    <property type="entry name" value="ABC_TRANSPORTER_1"/>
    <property type="match status" value="1"/>
</dbReference>
<feature type="domain" description="ABC transporter" evidence="5">
    <location>
        <begin position="9"/>
        <end position="236"/>
    </location>
</feature>
<dbReference type="Gene3D" id="3.40.50.300">
    <property type="entry name" value="P-loop containing nucleotide triphosphate hydrolases"/>
    <property type="match status" value="1"/>
</dbReference>
<dbReference type="Gene3D" id="3.40.50.12030">
    <property type="entry name" value="Uncharacterised protein family UPF0261, NC domain"/>
    <property type="match status" value="1"/>
</dbReference>
<reference evidence="6 7" key="1">
    <citation type="submission" date="2023-04" db="EMBL/GenBank/DDBJ databases">
        <title>Marinoamorphus aggregata gen. nov., sp. Nov., isolate from tissue of brittle star Ophioplocus japonicus.</title>
        <authorList>
            <person name="Kawano K."/>
            <person name="Sawayama S."/>
            <person name="Nakagawa S."/>
        </authorList>
    </citation>
    <scope>NUCLEOTIDE SEQUENCE [LARGE SCALE GENOMIC DNA]</scope>
    <source>
        <strain evidence="6 7">NKW23</strain>
    </source>
</reference>
<protein>
    <recommendedName>
        <fullName evidence="3">UPF0261 protein LNKW23_19930</fullName>
    </recommendedName>
</protein>
<dbReference type="EMBL" id="BSYI01000013">
    <property type="protein sequence ID" value="GMG82780.1"/>
    <property type="molecule type" value="Genomic_DNA"/>
</dbReference>
<evidence type="ECO:0000313" key="6">
    <source>
        <dbReference type="EMBL" id="GMG82780.1"/>
    </source>
</evidence>
<dbReference type="InterPro" id="IPR003439">
    <property type="entry name" value="ABC_transporter-like_ATP-bd"/>
</dbReference>
<dbReference type="SMART" id="SM00382">
    <property type="entry name" value="AAA"/>
    <property type="match status" value="1"/>
</dbReference>
<evidence type="ECO:0000256" key="3">
    <source>
        <dbReference type="HAMAP-Rule" id="MF_00677"/>
    </source>
</evidence>
<accession>A0ABQ6LQF8</accession>
<dbReference type="RefSeq" id="WP_285671572.1">
    <property type="nucleotide sequence ID" value="NZ_BSYI01000013.1"/>
</dbReference>
<dbReference type="Gene3D" id="3.40.50.12020">
    <property type="entry name" value="Uncharacterised protein family UPF0261, NN domain"/>
    <property type="match status" value="1"/>
</dbReference>
<name>A0ABQ6LQF8_9RHOB</name>
<comment type="similarity">
    <text evidence="3">Belongs to the UPF0261 family.</text>
</comment>
<evidence type="ECO:0000259" key="5">
    <source>
        <dbReference type="PROSITE" id="PS50893"/>
    </source>
</evidence>
<keyword evidence="7" id="KW-1185">Reference proteome</keyword>
<comment type="caution">
    <text evidence="6">The sequence shown here is derived from an EMBL/GenBank/DDBJ whole genome shotgun (WGS) entry which is preliminary data.</text>
</comment>
<dbReference type="InterPro" id="IPR051353">
    <property type="entry name" value="Tobamovirus_resist_UPF0261"/>
</dbReference>
<dbReference type="NCBIfam" id="NF002674">
    <property type="entry name" value="PRK02399.1-2"/>
    <property type="match status" value="1"/>
</dbReference>
<gene>
    <name evidence="6" type="ORF">LNKW23_19930</name>
</gene>
<sequence length="727" mass="76886">MAERRLPSLEIRGLHVYYGHSHALQGVDLTLGHGVLSVVGRNGMGKTTLCKAIMGLQPAAAGSIAFRGEGLVGRGASEIARLGIGYVPQGRRLWPSLTVDEHLRMVARRGGAWSVERIYATFPRLAERKGNGAAQLSGGEQQMLAISRALLLNPRLLVMDEPTEGLAPVIVDQVAEMLIGLGRDGEIDVLLIEQNIGVATSVAEQVAIMVNGRVNRLMDSGTLAADRELQQRLLGVGRHGHDETDNAEGADAGPAEARPAGDLRPVRIYVSNPVPPTRWSRPVPVHVIEGAARTATPVAPGRSAAAAALRPMATSAETVVLVAGTLDTKGPELRYMRDIVKAAGLRVKLVDLSTSGKPSGAEVPPHEVAAHHPRGAAGVFTGDRGRSVAAMSEAFERWMTRQTGVAGVLSAGGSGGTALVSPAMRRLPVGIPKLIVSTIASGNVGQYVGPSDITMMHSVADVQGLNSITREVLANAAGAMAGMVRTRAEARRSGPPAAEKPAIGLTMFGVTTPCVQQVVKMLEKDYDCLVFHATGTGGRAMEALVDSGKLAGVIDITTTEICDMVAGGVFPATEDRFGAMIRAGMPYIGACGALDMVNFNAPETVPERYRDRLFYEHNPQITLMRTTVEENDRMGRWIGERLNAMSGPVRFFLPEGGVSALDAPGMAFHDPAANAALFKALEGTVRQTAGRQLVRLPHNVNDPAFAEALVTTFRSLHGGAQSRRRTG</sequence>
<dbReference type="InterPro" id="IPR008322">
    <property type="entry name" value="UPF0261"/>
</dbReference>
<feature type="region of interest" description="Disordered" evidence="4">
    <location>
        <begin position="238"/>
        <end position="259"/>
    </location>
</feature>
<proteinExistence type="inferred from homology"/>
<dbReference type="NCBIfam" id="NF002673">
    <property type="entry name" value="PRK02399.1-1"/>
    <property type="match status" value="1"/>
</dbReference>
<evidence type="ECO:0000256" key="4">
    <source>
        <dbReference type="SAM" id="MobiDB-lite"/>
    </source>
</evidence>
<dbReference type="Pfam" id="PF00005">
    <property type="entry name" value="ABC_tran"/>
    <property type="match status" value="1"/>
</dbReference>
<dbReference type="HAMAP" id="MF_00677">
    <property type="entry name" value="UPF0261"/>
    <property type="match status" value="1"/>
</dbReference>
<dbReference type="CDD" id="cd15488">
    <property type="entry name" value="Tm-1-like"/>
    <property type="match status" value="1"/>
</dbReference>
<dbReference type="PROSITE" id="PS50893">
    <property type="entry name" value="ABC_TRANSPORTER_2"/>
    <property type="match status" value="1"/>
</dbReference>
<dbReference type="PANTHER" id="PTHR31862:SF1">
    <property type="entry name" value="UPF0261 DOMAIN PROTEIN (AFU_ORTHOLOGUE AFUA_1G10120)"/>
    <property type="match status" value="1"/>
</dbReference>
<evidence type="ECO:0000313" key="7">
    <source>
        <dbReference type="Proteomes" id="UP001239909"/>
    </source>
</evidence>
<dbReference type="InterPro" id="IPR003593">
    <property type="entry name" value="AAA+_ATPase"/>
</dbReference>
<keyword evidence="1" id="KW-0547">Nucleotide-binding</keyword>
<dbReference type="InterPro" id="IPR027417">
    <property type="entry name" value="P-loop_NTPase"/>
</dbReference>
<keyword evidence="2" id="KW-0067">ATP-binding</keyword>
<dbReference type="CDD" id="cd03224">
    <property type="entry name" value="ABC_TM1139_LivF_branched"/>
    <property type="match status" value="1"/>
</dbReference>
<dbReference type="PANTHER" id="PTHR31862">
    <property type="entry name" value="UPF0261 DOMAIN PROTEIN (AFU_ORTHOLOGUE AFUA_1G10120)"/>
    <property type="match status" value="1"/>
</dbReference>
<dbReference type="Pfam" id="PF06792">
    <property type="entry name" value="UPF0261"/>
    <property type="match status" value="1"/>
</dbReference>
<dbReference type="Pfam" id="PF23189">
    <property type="entry name" value="UPF0261_C"/>
    <property type="match status" value="1"/>
</dbReference>
<dbReference type="SUPFAM" id="SSF52540">
    <property type="entry name" value="P-loop containing nucleoside triphosphate hydrolases"/>
    <property type="match status" value="1"/>
</dbReference>
<organism evidence="6 7">
    <name type="scientific">Paralimibaculum aggregatum</name>
    <dbReference type="NCBI Taxonomy" id="3036245"/>
    <lineage>
        <taxon>Bacteria</taxon>
        <taxon>Pseudomonadati</taxon>
        <taxon>Pseudomonadota</taxon>
        <taxon>Alphaproteobacteria</taxon>
        <taxon>Rhodobacterales</taxon>
        <taxon>Paracoccaceae</taxon>
        <taxon>Paralimibaculum</taxon>
    </lineage>
</organism>
<dbReference type="InterPro" id="IPR017871">
    <property type="entry name" value="ABC_transporter-like_CS"/>
</dbReference>
<evidence type="ECO:0000256" key="2">
    <source>
        <dbReference type="ARBA" id="ARBA00022840"/>
    </source>
</evidence>
<evidence type="ECO:0000256" key="1">
    <source>
        <dbReference type="ARBA" id="ARBA00022741"/>
    </source>
</evidence>
<dbReference type="InterPro" id="IPR056778">
    <property type="entry name" value="UPF0261_C"/>
</dbReference>